<evidence type="ECO:0000256" key="1">
    <source>
        <dbReference type="SAM" id="MobiDB-lite"/>
    </source>
</evidence>
<name>A0A2T0VE59_9MICO</name>
<feature type="region of interest" description="Disordered" evidence="1">
    <location>
        <begin position="1"/>
        <end position="68"/>
    </location>
</feature>
<accession>A0A2T0VE59</accession>
<gene>
    <name evidence="2" type="ORF">B0I08_104157</name>
</gene>
<reference evidence="2 3" key="1">
    <citation type="submission" date="2018-03" db="EMBL/GenBank/DDBJ databases">
        <title>Genomic Encyclopedia of Type Strains, Phase III (KMG-III): the genomes of soil and plant-associated and newly described type strains.</title>
        <authorList>
            <person name="Whitman W."/>
        </authorList>
    </citation>
    <scope>NUCLEOTIDE SEQUENCE [LARGE SCALE GENOMIC DNA]</scope>
    <source>
        <strain evidence="2 3">CGMCC 1.12484</strain>
    </source>
</reference>
<protein>
    <submittedName>
        <fullName evidence="2">Uncharacterized protein</fullName>
    </submittedName>
</protein>
<proteinExistence type="predicted"/>
<dbReference type="EMBL" id="PVTL01000004">
    <property type="protein sequence ID" value="PRY68455.1"/>
    <property type="molecule type" value="Genomic_DNA"/>
</dbReference>
<dbReference type="AlphaFoldDB" id="A0A2T0VE59"/>
<sequence>MPETSASSSSNTPEDDSLAVPVGGNALNPQGETTRNPDKLGAGGEVDADTEGAEVDADAEGAASGTDD</sequence>
<feature type="compositionally biased region" description="Polar residues" evidence="1">
    <location>
        <begin position="1"/>
        <end position="12"/>
    </location>
</feature>
<organism evidence="2 3">
    <name type="scientific">Glaciihabitans tibetensis</name>
    <dbReference type="NCBI Taxonomy" id="1266600"/>
    <lineage>
        <taxon>Bacteria</taxon>
        <taxon>Bacillati</taxon>
        <taxon>Actinomycetota</taxon>
        <taxon>Actinomycetes</taxon>
        <taxon>Micrococcales</taxon>
        <taxon>Microbacteriaceae</taxon>
        <taxon>Glaciihabitans</taxon>
    </lineage>
</organism>
<evidence type="ECO:0000313" key="3">
    <source>
        <dbReference type="Proteomes" id="UP000237983"/>
    </source>
</evidence>
<keyword evidence="3" id="KW-1185">Reference proteome</keyword>
<dbReference type="RefSeq" id="WP_106211929.1">
    <property type="nucleotide sequence ID" value="NZ_PVTL01000004.1"/>
</dbReference>
<dbReference type="Proteomes" id="UP000237983">
    <property type="component" value="Unassembled WGS sequence"/>
</dbReference>
<feature type="compositionally biased region" description="Acidic residues" evidence="1">
    <location>
        <begin position="46"/>
        <end position="59"/>
    </location>
</feature>
<evidence type="ECO:0000313" key="2">
    <source>
        <dbReference type="EMBL" id="PRY68455.1"/>
    </source>
</evidence>
<comment type="caution">
    <text evidence="2">The sequence shown here is derived from an EMBL/GenBank/DDBJ whole genome shotgun (WGS) entry which is preliminary data.</text>
</comment>